<name>A0A5M9MV82_9EURO</name>
<dbReference type="GeneID" id="54326378"/>
<feature type="compositionally biased region" description="Low complexity" evidence="1">
    <location>
        <begin position="113"/>
        <end position="125"/>
    </location>
</feature>
<feature type="compositionally biased region" description="Polar residues" evidence="1">
    <location>
        <begin position="89"/>
        <end position="112"/>
    </location>
</feature>
<evidence type="ECO:0000313" key="3">
    <source>
        <dbReference type="EMBL" id="KAA8650985.1"/>
    </source>
</evidence>
<feature type="transmembrane region" description="Helical" evidence="2">
    <location>
        <begin position="63"/>
        <end position="88"/>
    </location>
</feature>
<accession>A0A5M9MV82</accession>
<sequence length="286" mass="30760">MEHQDEISSSAPEVVPYRGIEAINIENTQKIAYRPASWPQNAIAADRAVQEGKQRICGLTPKIFWILLLIMALLIAAGIGGGVGGGLASQKSHSAPSSIPVETNSPTNTVRDLSTSLTGTATSTSVNPTSTKPYGLLNSGCNGTDNQYYTPNNPADNSSPFTVNNRTLKYKIHCYQNIPDSMSFNNPQIIKLGQLKGLESLQECIKACATLNYAIAAAFGGKKAEVPFNNLCSGVVYSYQNYIQGQPINCDLNSGVKESASRVSWTDNRGPETHTQVDSAVLDWDD</sequence>
<gene>
    <name evidence="3" type="ORF">ATNIH1004_003676</name>
</gene>
<reference evidence="3 4" key="1">
    <citation type="submission" date="2019-08" db="EMBL/GenBank/DDBJ databases">
        <title>The genome sequence of a newly discovered highly antifungal drug resistant Aspergillus species, Aspergillus tanneri NIH 1004.</title>
        <authorList>
            <person name="Mounaud S."/>
            <person name="Singh I."/>
            <person name="Joardar V."/>
            <person name="Pakala S."/>
            <person name="Pakala S."/>
            <person name="Venepally P."/>
            <person name="Chung J.K."/>
            <person name="Losada L."/>
            <person name="Nierman W.C."/>
        </authorList>
    </citation>
    <scope>NUCLEOTIDE SEQUENCE [LARGE SCALE GENOMIC DNA]</scope>
    <source>
        <strain evidence="3 4">NIH1004</strain>
    </source>
</reference>
<dbReference type="RefSeq" id="XP_033430346.1">
    <property type="nucleotide sequence ID" value="XM_033568351.1"/>
</dbReference>
<dbReference type="AlphaFoldDB" id="A0A5M9MV82"/>
<keyword evidence="2" id="KW-0812">Transmembrane</keyword>
<keyword evidence="2" id="KW-1133">Transmembrane helix</keyword>
<feature type="region of interest" description="Disordered" evidence="1">
    <location>
        <begin position="86"/>
        <end position="129"/>
    </location>
</feature>
<comment type="caution">
    <text evidence="3">The sequence shown here is derived from an EMBL/GenBank/DDBJ whole genome shotgun (WGS) entry which is preliminary data.</text>
</comment>
<dbReference type="EMBL" id="QUQM01000001">
    <property type="protein sequence ID" value="KAA8650985.1"/>
    <property type="molecule type" value="Genomic_DNA"/>
</dbReference>
<proteinExistence type="predicted"/>
<evidence type="ECO:0008006" key="5">
    <source>
        <dbReference type="Google" id="ProtNLM"/>
    </source>
</evidence>
<organism evidence="3 4">
    <name type="scientific">Aspergillus tanneri</name>
    <dbReference type="NCBI Taxonomy" id="1220188"/>
    <lineage>
        <taxon>Eukaryota</taxon>
        <taxon>Fungi</taxon>
        <taxon>Dikarya</taxon>
        <taxon>Ascomycota</taxon>
        <taxon>Pezizomycotina</taxon>
        <taxon>Eurotiomycetes</taxon>
        <taxon>Eurotiomycetidae</taxon>
        <taxon>Eurotiales</taxon>
        <taxon>Aspergillaceae</taxon>
        <taxon>Aspergillus</taxon>
        <taxon>Aspergillus subgen. Circumdati</taxon>
    </lineage>
</organism>
<dbReference type="Proteomes" id="UP000324241">
    <property type="component" value="Unassembled WGS sequence"/>
</dbReference>
<keyword evidence="2" id="KW-0472">Membrane</keyword>
<dbReference type="OrthoDB" id="4478243at2759"/>
<evidence type="ECO:0000313" key="4">
    <source>
        <dbReference type="Proteomes" id="UP000324241"/>
    </source>
</evidence>
<protein>
    <recommendedName>
        <fullName evidence="5">Apple domain-containing protein</fullName>
    </recommendedName>
</protein>
<evidence type="ECO:0000256" key="1">
    <source>
        <dbReference type="SAM" id="MobiDB-lite"/>
    </source>
</evidence>
<dbReference type="VEuPathDB" id="FungiDB:EYZ11_004311"/>
<evidence type="ECO:0000256" key="2">
    <source>
        <dbReference type="SAM" id="Phobius"/>
    </source>
</evidence>